<proteinExistence type="predicted"/>
<dbReference type="AlphaFoldDB" id="A0A9Q1HIS8"/>
<comment type="caution">
    <text evidence="2">The sequence shown here is derived from an EMBL/GenBank/DDBJ whole genome shotgun (WGS) entry which is preliminary data.</text>
</comment>
<name>A0A9Q1HIS8_HOLLE</name>
<evidence type="ECO:0000313" key="3">
    <source>
        <dbReference type="Proteomes" id="UP001152320"/>
    </source>
</evidence>
<dbReference type="EMBL" id="JAIZAY010000001">
    <property type="protein sequence ID" value="KAJ8048329.1"/>
    <property type="molecule type" value="Genomic_DNA"/>
</dbReference>
<dbReference type="OrthoDB" id="5975462at2759"/>
<evidence type="ECO:0000256" key="1">
    <source>
        <dbReference type="SAM" id="MobiDB-lite"/>
    </source>
</evidence>
<evidence type="ECO:0008006" key="4">
    <source>
        <dbReference type="Google" id="ProtNLM"/>
    </source>
</evidence>
<gene>
    <name evidence="2" type="ORF">HOLleu_00598</name>
</gene>
<dbReference type="PANTHER" id="PTHR46888:SF1">
    <property type="entry name" value="RIBONUCLEASE H"/>
    <property type="match status" value="1"/>
</dbReference>
<reference evidence="2" key="1">
    <citation type="submission" date="2021-10" db="EMBL/GenBank/DDBJ databases">
        <title>Tropical sea cucumber genome reveals ecological adaptation and Cuvierian tubules defense mechanism.</title>
        <authorList>
            <person name="Chen T."/>
        </authorList>
    </citation>
    <scope>NUCLEOTIDE SEQUENCE</scope>
    <source>
        <strain evidence="2">Nanhai2018</strain>
        <tissue evidence="2">Muscle</tissue>
    </source>
</reference>
<accession>A0A9Q1HIS8</accession>
<evidence type="ECO:0000313" key="2">
    <source>
        <dbReference type="EMBL" id="KAJ8048329.1"/>
    </source>
</evidence>
<protein>
    <recommendedName>
        <fullName evidence="4">SCAN box domain-containing protein</fullName>
    </recommendedName>
</protein>
<dbReference type="PANTHER" id="PTHR46888">
    <property type="entry name" value="ZINC KNUCKLE DOMAINCONTAINING PROTEIN-RELATED"/>
    <property type="match status" value="1"/>
</dbReference>
<feature type="region of interest" description="Disordered" evidence="1">
    <location>
        <begin position="18"/>
        <end position="38"/>
    </location>
</feature>
<organism evidence="2 3">
    <name type="scientific">Holothuria leucospilota</name>
    <name type="common">Black long sea cucumber</name>
    <name type="synonym">Mertensiothuria leucospilota</name>
    <dbReference type="NCBI Taxonomy" id="206669"/>
    <lineage>
        <taxon>Eukaryota</taxon>
        <taxon>Metazoa</taxon>
        <taxon>Echinodermata</taxon>
        <taxon>Eleutherozoa</taxon>
        <taxon>Echinozoa</taxon>
        <taxon>Holothuroidea</taxon>
        <taxon>Aspidochirotacea</taxon>
        <taxon>Aspidochirotida</taxon>
        <taxon>Holothuriidae</taxon>
        <taxon>Holothuria</taxon>
    </lineage>
</organism>
<sequence length="178" mass="20440">MGKELGLTGKDLFTFAQDRDKAARNERRRQREHQKELELEVKKAAEEAKAKPSLGNDVYSILKKSPVPSFDDKVDDIECYFKRFERYAEAMQYPKDKMVALLSTVLTGKALNVYSRLSEALLKPYVLNANGFCRKFRNSKLDSDETYSQFIGKLSGYLKRWIDLSGVEKLTVNSLNLL</sequence>
<keyword evidence="3" id="KW-1185">Reference proteome</keyword>
<dbReference type="Proteomes" id="UP001152320">
    <property type="component" value="Chromosome 1"/>
</dbReference>